<sequence length="108" mass="12676">MNKIIFNQNFIKKQRQQQHQEVEQHNSVHEILRNLEPGTEVNIHVGEQTYYNAVFLAFDINHNKASFWNDRFYKGSNRLTILNSSDITSIDLPVLTDKDVSVDNEEDE</sequence>
<dbReference type="EMBL" id="JACDUU010000005">
    <property type="protein sequence ID" value="MBA2872147.1"/>
    <property type="molecule type" value="Genomic_DNA"/>
</dbReference>
<reference evidence="1 2" key="1">
    <citation type="submission" date="2020-07" db="EMBL/GenBank/DDBJ databases">
        <title>Genomic Encyclopedia of Type Strains, Phase IV (KMG-IV): sequencing the most valuable type-strain genomes for metagenomic binning, comparative biology and taxonomic classification.</title>
        <authorList>
            <person name="Goeker M."/>
        </authorList>
    </citation>
    <scope>NUCLEOTIDE SEQUENCE [LARGE SCALE GENOMIC DNA]</scope>
    <source>
        <strain evidence="1 2">DSM 25220</strain>
    </source>
</reference>
<keyword evidence="2" id="KW-1185">Reference proteome</keyword>
<dbReference type="RefSeq" id="WP_181537942.1">
    <property type="nucleotide sequence ID" value="NZ_JACDUU010000005.1"/>
</dbReference>
<dbReference type="Proteomes" id="UP000580891">
    <property type="component" value="Unassembled WGS sequence"/>
</dbReference>
<comment type="caution">
    <text evidence="1">The sequence shown here is derived from an EMBL/GenBank/DDBJ whole genome shotgun (WGS) entry which is preliminary data.</text>
</comment>
<dbReference type="AlphaFoldDB" id="A0A7V9Z123"/>
<proteinExistence type="predicted"/>
<organism evidence="1 2">
    <name type="scientific">[Anoxybacillus] calidus</name>
    <dbReference type="NCBI Taxonomy" id="575178"/>
    <lineage>
        <taxon>Bacteria</taxon>
        <taxon>Bacillati</taxon>
        <taxon>Bacillota</taxon>
        <taxon>Bacilli</taxon>
        <taxon>Bacillales</taxon>
        <taxon>Anoxybacillaceae</taxon>
        <taxon>Paranoxybacillus</taxon>
    </lineage>
</organism>
<name>A0A7V9Z123_9BACL</name>
<evidence type="ECO:0000313" key="2">
    <source>
        <dbReference type="Proteomes" id="UP000580891"/>
    </source>
</evidence>
<evidence type="ECO:0000313" key="1">
    <source>
        <dbReference type="EMBL" id="MBA2872147.1"/>
    </source>
</evidence>
<protein>
    <submittedName>
        <fullName evidence="1">Uncharacterized protein</fullName>
    </submittedName>
</protein>
<accession>A0A7V9Z123</accession>
<gene>
    <name evidence="1" type="ORF">HNQ85_002437</name>
</gene>